<keyword evidence="5 9" id="KW-0418">Kinase</keyword>
<feature type="domain" description="PI3K/PI4K catalytic" evidence="12">
    <location>
        <begin position="1968"/>
        <end position="2260"/>
    </location>
</feature>
<dbReference type="InterPro" id="IPR011989">
    <property type="entry name" value="ARM-like"/>
</dbReference>
<evidence type="ECO:0000259" key="12">
    <source>
        <dbReference type="PROSITE" id="PS50290"/>
    </source>
</evidence>
<dbReference type="SMART" id="SM00146">
    <property type="entry name" value="PI3Kc"/>
    <property type="match status" value="1"/>
</dbReference>
<dbReference type="InterPro" id="IPR014009">
    <property type="entry name" value="PIK_FAT"/>
</dbReference>
<dbReference type="GO" id="GO:0031931">
    <property type="term" value="C:TORC1 complex"/>
    <property type="evidence" value="ECO:0007669"/>
    <property type="project" value="TreeGrafter"/>
</dbReference>
<dbReference type="PaxDb" id="55529-EKX46017"/>
<dbReference type="InterPro" id="IPR024585">
    <property type="entry name" value="mTOR_dom"/>
</dbReference>
<dbReference type="GO" id="GO:0031932">
    <property type="term" value="C:TORC2 complex"/>
    <property type="evidence" value="ECO:0007669"/>
    <property type="project" value="TreeGrafter"/>
</dbReference>
<feature type="region of interest" description="Disordered" evidence="11">
    <location>
        <begin position="2229"/>
        <end position="2260"/>
    </location>
</feature>
<dbReference type="Gene3D" id="1.10.1070.11">
    <property type="entry name" value="Phosphatidylinositol 3-/4-kinase, catalytic domain"/>
    <property type="match status" value="1"/>
</dbReference>
<dbReference type="PROSITE" id="PS00916">
    <property type="entry name" value="PI3_4_KINASE_2"/>
    <property type="match status" value="1"/>
</dbReference>
<dbReference type="InterPro" id="IPR009076">
    <property type="entry name" value="FRB_dom"/>
</dbReference>
<dbReference type="PROSITE" id="PS00915">
    <property type="entry name" value="PI3_4_KINASE_1"/>
    <property type="match status" value="1"/>
</dbReference>
<keyword evidence="9" id="KW-0723">Serine/threonine-protein kinase</keyword>
<dbReference type="InterPro" id="IPR016024">
    <property type="entry name" value="ARM-type_fold"/>
</dbReference>
<dbReference type="Pfam" id="PF11865">
    <property type="entry name" value="mTOR_dom"/>
    <property type="match status" value="1"/>
</dbReference>
<keyword evidence="10" id="KW-0175">Coiled coil</keyword>
<dbReference type="SUPFAM" id="SSF48371">
    <property type="entry name" value="ARM repeat"/>
    <property type="match status" value="1"/>
</dbReference>
<dbReference type="EMBL" id="JH992996">
    <property type="protein sequence ID" value="EKX46017.1"/>
    <property type="molecule type" value="Genomic_DNA"/>
</dbReference>
<dbReference type="Pfam" id="PF08771">
    <property type="entry name" value="FRB_dom"/>
    <property type="match status" value="1"/>
</dbReference>
<comment type="catalytic activity">
    <reaction evidence="7 9">
        <text>L-threonyl-[protein] + ATP = O-phospho-L-threonyl-[protein] + ADP + H(+)</text>
        <dbReference type="Rhea" id="RHEA:46608"/>
        <dbReference type="Rhea" id="RHEA-COMP:11060"/>
        <dbReference type="Rhea" id="RHEA-COMP:11605"/>
        <dbReference type="ChEBI" id="CHEBI:15378"/>
        <dbReference type="ChEBI" id="CHEBI:30013"/>
        <dbReference type="ChEBI" id="CHEBI:30616"/>
        <dbReference type="ChEBI" id="CHEBI:61977"/>
        <dbReference type="ChEBI" id="CHEBI:456216"/>
        <dbReference type="EC" id="2.7.11.1"/>
    </reaction>
</comment>
<dbReference type="PANTHER" id="PTHR11139:SF9">
    <property type="entry name" value="SERINE_THREONINE-PROTEIN KINASE MTOR"/>
    <property type="match status" value="1"/>
</dbReference>
<evidence type="ECO:0000313" key="16">
    <source>
        <dbReference type="Proteomes" id="UP000011087"/>
    </source>
</evidence>
<reference evidence="16" key="2">
    <citation type="submission" date="2012-11" db="EMBL/GenBank/DDBJ databases">
        <authorList>
            <person name="Kuo A."/>
            <person name="Curtis B.A."/>
            <person name="Tanifuji G."/>
            <person name="Burki F."/>
            <person name="Gruber A."/>
            <person name="Irimia M."/>
            <person name="Maruyama S."/>
            <person name="Arias M.C."/>
            <person name="Ball S.G."/>
            <person name="Gile G.H."/>
            <person name="Hirakawa Y."/>
            <person name="Hopkins J.F."/>
            <person name="Rensing S.A."/>
            <person name="Schmutz J."/>
            <person name="Symeonidi A."/>
            <person name="Elias M."/>
            <person name="Eveleigh R.J."/>
            <person name="Herman E.K."/>
            <person name="Klute M.J."/>
            <person name="Nakayama T."/>
            <person name="Obornik M."/>
            <person name="Reyes-Prieto A."/>
            <person name="Armbrust E.V."/>
            <person name="Aves S.J."/>
            <person name="Beiko R.G."/>
            <person name="Coutinho P."/>
            <person name="Dacks J.B."/>
            <person name="Durnford D.G."/>
            <person name="Fast N.M."/>
            <person name="Green B.R."/>
            <person name="Grisdale C."/>
            <person name="Hempe F."/>
            <person name="Henrissat B."/>
            <person name="Hoppner M.P."/>
            <person name="Ishida K.-I."/>
            <person name="Kim E."/>
            <person name="Koreny L."/>
            <person name="Kroth P.G."/>
            <person name="Liu Y."/>
            <person name="Malik S.-B."/>
            <person name="Maier U.G."/>
            <person name="McRose D."/>
            <person name="Mock T."/>
            <person name="Neilson J.A."/>
            <person name="Onodera N.T."/>
            <person name="Poole A.M."/>
            <person name="Pritham E.J."/>
            <person name="Richards T.A."/>
            <person name="Rocap G."/>
            <person name="Roy S.W."/>
            <person name="Sarai C."/>
            <person name="Schaack S."/>
            <person name="Shirato S."/>
            <person name="Slamovits C.H."/>
            <person name="Spencer D.F."/>
            <person name="Suzuki S."/>
            <person name="Worden A.Z."/>
            <person name="Zauner S."/>
            <person name="Barry K."/>
            <person name="Bell C."/>
            <person name="Bharti A.K."/>
            <person name="Crow J.A."/>
            <person name="Grimwood J."/>
            <person name="Kramer R."/>
            <person name="Lindquist E."/>
            <person name="Lucas S."/>
            <person name="Salamov A."/>
            <person name="McFadden G.I."/>
            <person name="Lane C.E."/>
            <person name="Keeling P.J."/>
            <person name="Gray M.W."/>
            <person name="Grigoriev I.V."/>
            <person name="Archibald J.M."/>
        </authorList>
    </citation>
    <scope>NUCLEOTIDE SEQUENCE</scope>
    <source>
        <strain evidence="16">CCMP2712</strain>
    </source>
</reference>
<dbReference type="HOGENOM" id="CLU_000178_7_1_1"/>
<dbReference type="EC" id="2.7.11.1" evidence="9"/>
<evidence type="ECO:0000256" key="4">
    <source>
        <dbReference type="ARBA" id="ARBA00022741"/>
    </source>
</evidence>
<dbReference type="InterPro" id="IPR026683">
    <property type="entry name" value="TOR_cat"/>
</dbReference>
<dbReference type="STRING" id="905079.L1JCG9"/>
<evidence type="ECO:0000256" key="8">
    <source>
        <dbReference type="ARBA" id="ARBA00048679"/>
    </source>
</evidence>
<evidence type="ECO:0000256" key="3">
    <source>
        <dbReference type="ARBA" id="ARBA00022737"/>
    </source>
</evidence>
<evidence type="ECO:0000313" key="14">
    <source>
        <dbReference type="EMBL" id="EKX46017.1"/>
    </source>
</evidence>
<comment type="similarity">
    <text evidence="1 9">Belongs to the PI3/PI4-kinase family.</text>
</comment>
<dbReference type="InterPro" id="IPR057564">
    <property type="entry name" value="HEAT_ATR"/>
</dbReference>
<organism evidence="14">
    <name type="scientific">Guillardia theta (strain CCMP2712)</name>
    <name type="common">Cryptophyte</name>
    <dbReference type="NCBI Taxonomy" id="905079"/>
    <lineage>
        <taxon>Eukaryota</taxon>
        <taxon>Cryptophyceae</taxon>
        <taxon>Pyrenomonadales</taxon>
        <taxon>Geminigeraceae</taxon>
        <taxon>Guillardia</taxon>
    </lineage>
</organism>
<evidence type="ECO:0000313" key="15">
    <source>
        <dbReference type="EnsemblProtists" id="EKX46017"/>
    </source>
</evidence>
<keyword evidence="6 9" id="KW-0067">ATP-binding</keyword>
<evidence type="ECO:0000259" key="13">
    <source>
        <dbReference type="PROSITE" id="PS51189"/>
    </source>
</evidence>
<sequence>MAPPTNVHASNRALPNTTEKILVDLRSRNEHTQRKAMGELRSAVEMESRQMSREEFSGFITELNKRIFDLVKSDDPCEKMGGINAMDSLIDFECEETSTLITRFANYLRLVLPCNDVGTMIMASKVLGHLAQSGGTLTADFVEFEMKRALEGLNTSKRSEHQKLASLLVCKELATNAPTLFFMHVPSYLKSIWVGIRDQKQIIREAAIESLRACMTIIAERDFVVRKKWFTAVYEEAEKSFHTNSIEGVHGSLLVMGELLSLPNIAPDIPASATLSAMWETTMAYKDHRDALIRRTVISILPTVAKIDEEEFRAAYAEDCIKYLLATLKRGNESSAAFVSLGAIVKVAGAWVIESFVDDVMNLVQDGITPTPRKPFCFEAPQCLASLTTVDSSHVVLNERMPELIEQMLAGSEGNLTPALISSLSQIGKSMPLLLPDIQMKLLDSISFTLQRTPYQPSGTPNSRRIVPLRGGVMSVHSGTAKGRQNAVIQALHALTSFDFTGNQLCEFVKDCVSQYLDDQSRMVRLTAAQTCSNLLLRPGETVPKRGRTAIVVSEILERLLVTAVSDSDPQIRVIVLECLGPRFDYFLAQSHCIDSLFVALNDEVFNVQEAAIRILTRLTLCNPAHVFPGLRKVLIQLLTALEFGGEDKKEKSTRLLQHVILAGHHLVKPYVSSILDAILPKLQDSNPTVAANVLNTVGVLSHVGSYDVLKRKDDIFYLMMEALQDQSNTNKRRVATKTLGLLVQNTGFVVEPYKTYPNLLSIMLKRLQAEQTNEIRQELLKVMGILGAVDPHILKMRQTRNSSGLPITFSAEKWRREEELPGPSTDEYYPTVAVSKLVKILNDQSLSSYHQMVIQAVMFIFRTLGLKCATLLPQMMDPILNLLRSHQQQLRDFLFQQLGLLVSIVKQHIRPYLPGIFELIHEFWNQQSLQPQMLFLIGEITSALKDEFKVYVSPLIPKLLGALNKENARSRPMTCQKVMYALELMDANLELYLDVIIPAIVAIAEQEDSKLDVRVAAIQWIGRMSLRLNISDFASKIIHPLVRILEGPIDSLYKPAIITICALMNALGQRFFLFEPMLTKIIVRKRVNDGVGRYQMLLERLRSGEVLTLDDYPTEELGTLGSNSSSLESVLDTGQVRKIAVNQPNLKRAWEASHRSTKEDWADWMRRFAVELLRESPSPALRSCAALAQVYHPLARELFNAAFLSCWMELYESYRDSLMRSLEIAFSPEKSPNIPPEVLQTLLSLAEFMDHDEKPLPIKIPKLGAVAEKCQAYAKALHYKEMEFLGSPHTAIQSLISINNFLGHTEAANGLLVHAQKCLNLEVKESWYEKLHKWEEALDAYRQRLKTEQAAEAQEGCMRCLQALGEWEQLKDMTEAAWSSALPDARSRIAPLGAAAACQIGDVEQLAMYIEAMDPKSVEGCMYKAMFLVHGDALDEAQEKLEVTRRLLDTQLTALVSESYERAYKAVVITQQVTELEEVLQFKRAKAMDALPACEHIRHMWTQRLFGAQANVEVWQSLLAIHSLVIPPREYSEAWLKYASLCRKTGRSSLCYKALTKLLNYNEQLQQLESPFSPSVDPEIGFAWLKYIWYTGQREQALVTLQEFIRAQRGSHTLQARCHLKVGMWTQELHESPQQNDFGLILSAYRNATILNKNWYKAWHHWALFNFDIVSYNENKQQRNRAGGIPYVVAAVNGFIRSIALGVSNARGHVQQDILRLLTLWFRYGSIAEVERALAEGFNILPIETWLDVIPQIIARINSPDAVIRNSIHNLLIRIGKAHPQALIYPVTVASKSHIQARRDAAKKILSEMEGFAPLLVEQAKLVSKELIRVAILWIEMWHEALEEASRLYFAEGNIDGMFAVLRPMHELLQRGAQTQRELEFQQKLGQNLDEAKEFCDKYCQSKQEKDLQKAWENYYNVFRTINKLLGRITSIELEHASPELKAAKDLELSIPGQYRPGEPIVSIQSVEETLSIITSKQRPRKCTMIGSNGKPYQYLLKGHEDLRQDERVMQLFGLVNTLLHNDRECSRRDLQIVRYSVIPLSPNSGLIEWVPDCDTLHILVREYRENRKILLNIENRLMLAMAPDFENLPVIGKVEVFQHALTSTTGQDLNKVLWLKSNNAEDWLLRRTNYTRSLALMSMVGYILGLGDRHPSNLMLHKYTGKIVHIDFGDCFEVAMQREKFPEKVPFRLTRMLVNAMEVSGIEGTFRFTCESVMKVLRANKVRMFKTERRDNGARGKQEKRRRRGQKSGGIGMEDEGG</sequence>
<dbReference type="SUPFAM" id="SSF56112">
    <property type="entry name" value="Protein kinase-like (PK-like)"/>
    <property type="match status" value="1"/>
</dbReference>
<dbReference type="InterPro" id="IPR018936">
    <property type="entry name" value="PI3/4_kinase_CS"/>
</dbReference>
<dbReference type="Gene3D" id="1.25.10.10">
    <property type="entry name" value="Leucine-rich Repeat Variant"/>
    <property type="match status" value="4"/>
</dbReference>
<dbReference type="eggNOG" id="KOG0891">
    <property type="taxonomic scope" value="Eukaryota"/>
</dbReference>
<keyword evidence="3" id="KW-0677">Repeat</keyword>
<evidence type="ECO:0000256" key="7">
    <source>
        <dbReference type="ARBA" id="ARBA00047899"/>
    </source>
</evidence>
<dbReference type="GO" id="GO:0016242">
    <property type="term" value="P:negative regulation of macroautophagy"/>
    <property type="evidence" value="ECO:0007669"/>
    <property type="project" value="TreeGrafter"/>
</dbReference>
<comment type="catalytic activity">
    <reaction evidence="8">
        <text>L-seryl-[protein] + ATP = O-phospho-L-seryl-[protein] + ADP + H(+)</text>
        <dbReference type="Rhea" id="RHEA:17989"/>
        <dbReference type="Rhea" id="RHEA-COMP:9863"/>
        <dbReference type="Rhea" id="RHEA-COMP:11604"/>
        <dbReference type="ChEBI" id="CHEBI:15378"/>
        <dbReference type="ChEBI" id="CHEBI:29999"/>
        <dbReference type="ChEBI" id="CHEBI:30616"/>
        <dbReference type="ChEBI" id="CHEBI:83421"/>
        <dbReference type="ChEBI" id="CHEBI:456216"/>
        <dbReference type="EC" id="2.7.11.1"/>
    </reaction>
</comment>
<dbReference type="GeneID" id="17302734"/>
<dbReference type="GO" id="GO:0005524">
    <property type="term" value="F:ATP binding"/>
    <property type="evidence" value="ECO:0007669"/>
    <property type="project" value="UniProtKB-KW"/>
</dbReference>
<keyword evidence="4 9" id="KW-0547">Nucleotide-binding</keyword>
<gene>
    <name evidence="14" type="ORF">GUITHDRAFT_138504</name>
</gene>
<proteinExistence type="inferred from homology"/>
<dbReference type="PANTHER" id="PTHR11139">
    <property type="entry name" value="ATAXIA TELANGIECTASIA MUTATED ATM -RELATED"/>
    <property type="match status" value="1"/>
</dbReference>
<dbReference type="Pfam" id="PF02259">
    <property type="entry name" value="FAT"/>
    <property type="match status" value="1"/>
</dbReference>
<dbReference type="PROSITE" id="PS51189">
    <property type="entry name" value="FAT"/>
    <property type="match status" value="1"/>
</dbReference>
<accession>L1JCG9</accession>
<evidence type="ECO:0000256" key="6">
    <source>
        <dbReference type="ARBA" id="ARBA00022840"/>
    </source>
</evidence>
<evidence type="ECO:0000256" key="1">
    <source>
        <dbReference type="ARBA" id="ARBA00011031"/>
    </source>
</evidence>
<evidence type="ECO:0000256" key="10">
    <source>
        <dbReference type="SAM" id="Coils"/>
    </source>
</evidence>
<dbReference type="InterPro" id="IPR036738">
    <property type="entry name" value="FRB_sf"/>
</dbReference>
<dbReference type="Gene3D" id="1.20.120.150">
    <property type="entry name" value="FKBP12-rapamycin binding domain"/>
    <property type="match status" value="1"/>
</dbReference>
<dbReference type="InterPro" id="IPR000403">
    <property type="entry name" value="PI3/4_kinase_cat_dom"/>
</dbReference>
<feature type="domain" description="FAT" evidence="13">
    <location>
        <begin position="1263"/>
        <end position="1794"/>
    </location>
</feature>
<dbReference type="SMART" id="SM01346">
    <property type="entry name" value="DUF3385"/>
    <property type="match status" value="1"/>
</dbReference>
<evidence type="ECO:0000256" key="2">
    <source>
        <dbReference type="ARBA" id="ARBA00022679"/>
    </source>
</evidence>
<dbReference type="OrthoDB" id="381190at2759"/>
<dbReference type="InterPro" id="IPR003151">
    <property type="entry name" value="PIK-rel_kinase_FAT"/>
</dbReference>
<keyword evidence="2 9" id="KW-0808">Transferase</keyword>
<reference evidence="14 16" key="1">
    <citation type="journal article" date="2012" name="Nature">
        <title>Algal genomes reveal evolutionary mosaicism and the fate of nucleomorphs.</title>
        <authorList>
            <consortium name="DOE Joint Genome Institute"/>
            <person name="Curtis B.A."/>
            <person name="Tanifuji G."/>
            <person name="Burki F."/>
            <person name="Gruber A."/>
            <person name="Irimia M."/>
            <person name="Maruyama S."/>
            <person name="Arias M.C."/>
            <person name="Ball S.G."/>
            <person name="Gile G.H."/>
            <person name="Hirakawa Y."/>
            <person name="Hopkins J.F."/>
            <person name="Kuo A."/>
            <person name="Rensing S.A."/>
            <person name="Schmutz J."/>
            <person name="Symeonidi A."/>
            <person name="Elias M."/>
            <person name="Eveleigh R.J."/>
            <person name="Herman E.K."/>
            <person name="Klute M.J."/>
            <person name="Nakayama T."/>
            <person name="Obornik M."/>
            <person name="Reyes-Prieto A."/>
            <person name="Armbrust E.V."/>
            <person name="Aves S.J."/>
            <person name="Beiko R.G."/>
            <person name="Coutinho P."/>
            <person name="Dacks J.B."/>
            <person name="Durnford D.G."/>
            <person name="Fast N.M."/>
            <person name="Green B.R."/>
            <person name="Grisdale C.J."/>
            <person name="Hempel F."/>
            <person name="Henrissat B."/>
            <person name="Hoppner M.P."/>
            <person name="Ishida K."/>
            <person name="Kim E."/>
            <person name="Koreny L."/>
            <person name="Kroth P.G."/>
            <person name="Liu Y."/>
            <person name="Malik S.B."/>
            <person name="Maier U.G."/>
            <person name="McRose D."/>
            <person name="Mock T."/>
            <person name="Neilson J.A."/>
            <person name="Onodera N.T."/>
            <person name="Poole A.M."/>
            <person name="Pritham E.J."/>
            <person name="Richards T.A."/>
            <person name="Rocap G."/>
            <person name="Roy S.W."/>
            <person name="Sarai C."/>
            <person name="Schaack S."/>
            <person name="Shirato S."/>
            <person name="Slamovits C.H."/>
            <person name="Spencer D.F."/>
            <person name="Suzuki S."/>
            <person name="Worden A.Z."/>
            <person name="Zauner S."/>
            <person name="Barry K."/>
            <person name="Bell C."/>
            <person name="Bharti A.K."/>
            <person name="Crow J.A."/>
            <person name="Grimwood J."/>
            <person name="Kramer R."/>
            <person name="Lindquist E."/>
            <person name="Lucas S."/>
            <person name="Salamov A."/>
            <person name="McFadden G.I."/>
            <person name="Lane C.E."/>
            <person name="Keeling P.J."/>
            <person name="Gray M.W."/>
            <person name="Grigoriev I.V."/>
            <person name="Archibald J.M."/>
        </authorList>
    </citation>
    <scope>NUCLEOTIDE SEQUENCE</scope>
    <source>
        <strain evidence="14 16">CCMP2712</strain>
    </source>
</reference>
<dbReference type="CDD" id="cd05169">
    <property type="entry name" value="PIKKc_TOR"/>
    <property type="match status" value="1"/>
</dbReference>
<dbReference type="GO" id="GO:0005634">
    <property type="term" value="C:nucleus"/>
    <property type="evidence" value="ECO:0007669"/>
    <property type="project" value="TreeGrafter"/>
</dbReference>
<feature type="coiled-coil region" evidence="10">
    <location>
        <begin position="1325"/>
        <end position="1352"/>
    </location>
</feature>
<dbReference type="SMART" id="SM01345">
    <property type="entry name" value="Rapamycin_bind"/>
    <property type="match status" value="1"/>
</dbReference>
<dbReference type="InterPro" id="IPR011009">
    <property type="entry name" value="Kinase-like_dom_sf"/>
</dbReference>
<evidence type="ECO:0000256" key="11">
    <source>
        <dbReference type="SAM" id="MobiDB-lite"/>
    </source>
</evidence>
<dbReference type="FunFam" id="1.20.120.150:FF:000001">
    <property type="entry name" value="Serine/threonine-protein kinase TOR"/>
    <property type="match status" value="1"/>
</dbReference>
<dbReference type="EnsemblProtists" id="EKX46017">
    <property type="protein sequence ID" value="EKX46017"/>
    <property type="gene ID" value="GUITHDRAFT_138504"/>
</dbReference>
<dbReference type="InterPro" id="IPR050517">
    <property type="entry name" value="DDR_Repair_Kinase"/>
</dbReference>
<dbReference type="Pfam" id="PF00454">
    <property type="entry name" value="PI3_PI4_kinase"/>
    <property type="match status" value="1"/>
</dbReference>
<dbReference type="Pfam" id="PF23593">
    <property type="entry name" value="HEAT_ATR"/>
    <property type="match status" value="1"/>
</dbReference>
<dbReference type="OMA" id="MRQHSAK"/>
<dbReference type="RefSeq" id="XP_005832997.1">
    <property type="nucleotide sequence ID" value="XM_005832940.1"/>
</dbReference>
<dbReference type="KEGG" id="gtt:GUITHDRAFT_138504"/>
<dbReference type="GO" id="GO:0044877">
    <property type="term" value="F:protein-containing complex binding"/>
    <property type="evidence" value="ECO:0007669"/>
    <property type="project" value="InterPro"/>
</dbReference>
<dbReference type="GO" id="GO:0031929">
    <property type="term" value="P:TOR signaling"/>
    <property type="evidence" value="ECO:0007669"/>
    <property type="project" value="TreeGrafter"/>
</dbReference>
<reference evidence="15" key="3">
    <citation type="submission" date="2016-03" db="UniProtKB">
        <authorList>
            <consortium name="EnsemblProtists"/>
        </authorList>
    </citation>
    <scope>IDENTIFICATION</scope>
</reference>
<evidence type="ECO:0000256" key="9">
    <source>
        <dbReference type="RuleBase" id="RU364109"/>
    </source>
</evidence>
<dbReference type="InterPro" id="IPR036940">
    <property type="entry name" value="PI3/4_kinase_cat_sf"/>
</dbReference>
<keyword evidence="16" id="KW-1185">Reference proteome</keyword>
<dbReference type="GO" id="GO:0004674">
    <property type="term" value="F:protein serine/threonine kinase activity"/>
    <property type="evidence" value="ECO:0007669"/>
    <property type="project" value="UniProtKB-KW"/>
</dbReference>
<protein>
    <recommendedName>
        <fullName evidence="9">Serine/threonine-protein kinase TOR</fullName>
        <ecNumber evidence="9">2.7.11.1</ecNumber>
    </recommendedName>
</protein>
<feature type="compositionally biased region" description="Basic and acidic residues" evidence="11">
    <location>
        <begin position="2229"/>
        <end position="2239"/>
    </location>
</feature>
<dbReference type="Proteomes" id="UP000011087">
    <property type="component" value="Unassembled WGS sequence"/>
</dbReference>
<evidence type="ECO:0000256" key="5">
    <source>
        <dbReference type="ARBA" id="ARBA00022777"/>
    </source>
</evidence>
<dbReference type="SUPFAM" id="SSF47212">
    <property type="entry name" value="FKBP12-rapamycin-binding domain of FKBP-rapamycin-associated protein (FRAP)"/>
    <property type="match status" value="1"/>
</dbReference>
<dbReference type="PROSITE" id="PS50290">
    <property type="entry name" value="PI3_4_KINASE_3"/>
    <property type="match status" value="1"/>
</dbReference>
<name>L1JCG9_GUITC</name>
<dbReference type="GO" id="GO:0005737">
    <property type="term" value="C:cytoplasm"/>
    <property type="evidence" value="ECO:0007669"/>
    <property type="project" value="TreeGrafter"/>
</dbReference>